<feature type="transmembrane region" description="Helical" evidence="14">
    <location>
        <begin position="36"/>
        <end position="57"/>
    </location>
</feature>
<evidence type="ECO:0000256" key="4">
    <source>
        <dbReference type="ARBA" id="ARBA00022475"/>
    </source>
</evidence>
<gene>
    <name evidence="16" type="ORF">DFP97_1098</name>
</gene>
<comment type="caution">
    <text evidence="16">The sequence shown here is derived from an EMBL/GenBank/DDBJ whole genome shotgun (WGS) entry which is preliminary data.</text>
</comment>
<keyword evidence="6" id="KW-0808">Transferase</keyword>
<dbReference type="Pfam" id="PF07694">
    <property type="entry name" value="5TM-5TMR_LYT"/>
    <property type="match status" value="1"/>
</dbReference>
<evidence type="ECO:0000256" key="12">
    <source>
        <dbReference type="ARBA" id="ARBA00023012"/>
    </source>
</evidence>
<dbReference type="PANTHER" id="PTHR43065:SF46">
    <property type="entry name" value="C4-DICARBOXYLATE TRANSPORT SENSOR PROTEIN DCTB"/>
    <property type="match status" value="1"/>
</dbReference>
<dbReference type="InterPro" id="IPR003594">
    <property type="entry name" value="HATPase_dom"/>
</dbReference>
<name>A0A368VWU3_9BACL</name>
<feature type="transmembrane region" description="Helical" evidence="14">
    <location>
        <begin position="5"/>
        <end position="24"/>
    </location>
</feature>
<keyword evidence="8" id="KW-0547">Nucleotide-binding</keyword>
<feature type="transmembrane region" description="Helical" evidence="14">
    <location>
        <begin position="99"/>
        <end position="122"/>
    </location>
</feature>
<dbReference type="EC" id="2.7.13.3" evidence="3"/>
<evidence type="ECO:0000259" key="15">
    <source>
        <dbReference type="PROSITE" id="PS50109"/>
    </source>
</evidence>
<feature type="domain" description="Histidine kinase" evidence="15">
    <location>
        <begin position="212"/>
        <end position="416"/>
    </location>
</feature>
<evidence type="ECO:0000256" key="14">
    <source>
        <dbReference type="SAM" id="Phobius"/>
    </source>
</evidence>
<dbReference type="SUPFAM" id="SSF55874">
    <property type="entry name" value="ATPase domain of HSP90 chaperone/DNA topoisomerase II/histidine kinase"/>
    <property type="match status" value="1"/>
</dbReference>
<evidence type="ECO:0000256" key="9">
    <source>
        <dbReference type="ARBA" id="ARBA00022777"/>
    </source>
</evidence>
<dbReference type="OrthoDB" id="9815750at2"/>
<keyword evidence="12" id="KW-0902">Two-component regulatory system</keyword>
<comment type="subcellular location">
    <subcellularLocation>
        <location evidence="2">Cell membrane</location>
        <topology evidence="2">Multi-pass membrane protein</topology>
    </subcellularLocation>
</comment>
<accession>A0A368VWU3</accession>
<evidence type="ECO:0000256" key="6">
    <source>
        <dbReference type="ARBA" id="ARBA00022679"/>
    </source>
</evidence>
<evidence type="ECO:0000256" key="8">
    <source>
        <dbReference type="ARBA" id="ARBA00022741"/>
    </source>
</evidence>
<comment type="catalytic activity">
    <reaction evidence="1">
        <text>ATP + protein L-histidine = ADP + protein N-phospho-L-histidine.</text>
        <dbReference type="EC" id="2.7.13.3"/>
    </reaction>
</comment>
<feature type="transmembrane region" description="Helical" evidence="14">
    <location>
        <begin position="69"/>
        <end position="93"/>
    </location>
</feature>
<evidence type="ECO:0000256" key="5">
    <source>
        <dbReference type="ARBA" id="ARBA00022553"/>
    </source>
</evidence>
<evidence type="ECO:0000313" key="16">
    <source>
        <dbReference type="EMBL" id="RCW46366.1"/>
    </source>
</evidence>
<keyword evidence="11 14" id="KW-1133">Transmembrane helix</keyword>
<dbReference type="InterPro" id="IPR011620">
    <property type="entry name" value="Sig_transdc_His_kinase_LytS_TM"/>
</dbReference>
<dbReference type="EMBL" id="QPJD01000009">
    <property type="protein sequence ID" value="RCW46366.1"/>
    <property type="molecule type" value="Genomic_DNA"/>
</dbReference>
<keyword evidence="17" id="KW-1185">Reference proteome</keyword>
<evidence type="ECO:0000256" key="10">
    <source>
        <dbReference type="ARBA" id="ARBA00022840"/>
    </source>
</evidence>
<dbReference type="Pfam" id="PF00512">
    <property type="entry name" value="HisKA"/>
    <property type="match status" value="1"/>
</dbReference>
<dbReference type="PRINTS" id="PR00344">
    <property type="entry name" value="BCTRLSENSOR"/>
</dbReference>
<dbReference type="GO" id="GO:0000155">
    <property type="term" value="F:phosphorelay sensor kinase activity"/>
    <property type="evidence" value="ECO:0007669"/>
    <property type="project" value="InterPro"/>
</dbReference>
<keyword evidence="10" id="KW-0067">ATP-binding</keyword>
<evidence type="ECO:0000256" key="1">
    <source>
        <dbReference type="ARBA" id="ARBA00000085"/>
    </source>
</evidence>
<keyword evidence="13 14" id="KW-0472">Membrane</keyword>
<dbReference type="SUPFAM" id="SSF47384">
    <property type="entry name" value="Homodimeric domain of signal transducing histidine kinase"/>
    <property type="match status" value="1"/>
</dbReference>
<dbReference type="Pfam" id="PF02518">
    <property type="entry name" value="HATPase_c"/>
    <property type="match status" value="1"/>
</dbReference>
<dbReference type="CDD" id="cd00082">
    <property type="entry name" value="HisKA"/>
    <property type="match status" value="1"/>
</dbReference>
<proteinExistence type="predicted"/>
<reference evidence="16 17" key="1">
    <citation type="submission" date="2018-07" db="EMBL/GenBank/DDBJ databases">
        <title>Genomic Encyclopedia of Type Strains, Phase III (KMG-III): the genomes of soil and plant-associated and newly described type strains.</title>
        <authorList>
            <person name="Whitman W."/>
        </authorList>
    </citation>
    <scope>NUCLEOTIDE SEQUENCE [LARGE SCALE GENOMIC DNA]</scope>
    <source>
        <strain evidence="16 17">CECT 7506</strain>
    </source>
</reference>
<evidence type="ECO:0000256" key="13">
    <source>
        <dbReference type="ARBA" id="ARBA00023136"/>
    </source>
</evidence>
<evidence type="ECO:0000256" key="2">
    <source>
        <dbReference type="ARBA" id="ARBA00004651"/>
    </source>
</evidence>
<protein>
    <recommendedName>
        <fullName evidence="3">histidine kinase</fullName>
        <ecNumber evidence="3">2.7.13.3</ecNumber>
    </recommendedName>
</protein>
<dbReference type="InterPro" id="IPR036890">
    <property type="entry name" value="HATPase_C_sf"/>
</dbReference>
<keyword evidence="5" id="KW-0597">Phosphoprotein</keyword>
<dbReference type="Gene3D" id="3.30.565.10">
    <property type="entry name" value="Histidine kinase-like ATPase, C-terminal domain"/>
    <property type="match status" value="1"/>
</dbReference>
<dbReference type="GO" id="GO:0005886">
    <property type="term" value="C:plasma membrane"/>
    <property type="evidence" value="ECO:0007669"/>
    <property type="project" value="UniProtKB-SubCell"/>
</dbReference>
<dbReference type="InterPro" id="IPR003661">
    <property type="entry name" value="HisK_dim/P_dom"/>
</dbReference>
<dbReference type="SMART" id="SM00388">
    <property type="entry name" value="HisKA"/>
    <property type="match status" value="1"/>
</dbReference>
<dbReference type="Proteomes" id="UP000252415">
    <property type="component" value="Unassembled WGS sequence"/>
</dbReference>
<evidence type="ECO:0000256" key="7">
    <source>
        <dbReference type="ARBA" id="ARBA00022692"/>
    </source>
</evidence>
<dbReference type="GO" id="GO:0071555">
    <property type="term" value="P:cell wall organization"/>
    <property type="evidence" value="ECO:0007669"/>
    <property type="project" value="InterPro"/>
</dbReference>
<evidence type="ECO:0000256" key="3">
    <source>
        <dbReference type="ARBA" id="ARBA00012438"/>
    </source>
</evidence>
<keyword evidence="9 16" id="KW-0418">Kinase</keyword>
<dbReference type="AlphaFoldDB" id="A0A368VWU3"/>
<dbReference type="InterPro" id="IPR005467">
    <property type="entry name" value="His_kinase_dom"/>
</dbReference>
<evidence type="ECO:0000256" key="11">
    <source>
        <dbReference type="ARBA" id="ARBA00022989"/>
    </source>
</evidence>
<dbReference type="InterPro" id="IPR004358">
    <property type="entry name" value="Sig_transdc_His_kin-like_C"/>
</dbReference>
<feature type="transmembrane region" description="Helical" evidence="14">
    <location>
        <begin position="161"/>
        <end position="187"/>
    </location>
</feature>
<dbReference type="SMART" id="SM00387">
    <property type="entry name" value="HATPase_c"/>
    <property type="match status" value="1"/>
</dbReference>
<dbReference type="Gene3D" id="1.10.287.130">
    <property type="match status" value="1"/>
</dbReference>
<dbReference type="PANTHER" id="PTHR43065">
    <property type="entry name" value="SENSOR HISTIDINE KINASE"/>
    <property type="match status" value="1"/>
</dbReference>
<dbReference type="RefSeq" id="WP_114381030.1">
    <property type="nucleotide sequence ID" value="NZ_QPJD01000009.1"/>
</dbReference>
<dbReference type="GO" id="GO:0005524">
    <property type="term" value="F:ATP binding"/>
    <property type="evidence" value="ECO:0007669"/>
    <property type="project" value="UniProtKB-KW"/>
</dbReference>
<dbReference type="InterPro" id="IPR036097">
    <property type="entry name" value="HisK_dim/P_sf"/>
</dbReference>
<feature type="transmembrane region" description="Helical" evidence="14">
    <location>
        <begin position="134"/>
        <end position="155"/>
    </location>
</feature>
<dbReference type="PROSITE" id="PS50109">
    <property type="entry name" value="HIS_KIN"/>
    <property type="match status" value="1"/>
</dbReference>
<evidence type="ECO:0000313" key="17">
    <source>
        <dbReference type="Proteomes" id="UP000252415"/>
    </source>
</evidence>
<organism evidence="16 17">
    <name type="scientific">Paenibacillus prosopidis</name>
    <dbReference type="NCBI Taxonomy" id="630520"/>
    <lineage>
        <taxon>Bacteria</taxon>
        <taxon>Bacillati</taxon>
        <taxon>Bacillota</taxon>
        <taxon>Bacilli</taxon>
        <taxon>Bacillales</taxon>
        <taxon>Paenibacillaceae</taxon>
        <taxon>Paenibacillus</taxon>
    </lineage>
</organism>
<keyword evidence="4" id="KW-1003">Cell membrane</keyword>
<keyword evidence="7 14" id="KW-0812">Transmembrane</keyword>
<sequence length="416" mass="46031">MIKELIVNVGIVLLPILAYQLVFMEIRPLKKRSHQQIVIGFFAGITGILCMNFPLHLSESLILVDMRWIPFTIGFLYGGILGGGISASLISIYRLSLLAGFYPSLGFLIASLLIAAPCIFLENKYTQSGRFQKIEIGVGLISYAYFLSLSLWYFFSERTFFGWGFYAVLFLFAWLSIVLTINVIEIIRENFSLKMQMHRSERFALISEMAASIAHEVRNPLTVVRGFLQLGKSSADEKLRRYMEIAIAELDRAASVLSDYLDFAKPQLNNVGKISVSEKMTSVLKIVSSYASMNRVEITSGIGENLYVSGDKSKLKQALINILKNAIEAMPDGGTLHVETCSSGGKVSVFVSDSGEGMTSEQLQKLGSPFYTTKAQGTGLGLMVTFRLLEAMNATLKYESEPGKGTKVCIVFPEAE</sequence>